<name>A0ABS5ZRN6_9PROT</name>
<accession>A0ABS5ZRN6</accession>
<dbReference type="GO" id="GO:0008233">
    <property type="term" value="F:peptidase activity"/>
    <property type="evidence" value="ECO:0007669"/>
    <property type="project" value="UniProtKB-KW"/>
</dbReference>
<feature type="domain" description="Clp R" evidence="3">
    <location>
        <begin position="1"/>
        <end position="61"/>
    </location>
</feature>
<comment type="caution">
    <text evidence="4">The sequence shown here is derived from an EMBL/GenBank/DDBJ whole genome shotgun (WGS) entry which is preliminary data.</text>
</comment>
<dbReference type="EMBL" id="JABELD010000083">
    <property type="protein sequence ID" value="MBU2739342.1"/>
    <property type="molecule type" value="Genomic_DNA"/>
</dbReference>
<reference evidence="4 5" key="1">
    <citation type="journal article" date="2021" name="ISME J.">
        <title>Genomic evolution of the class Acidithiobacillia: deep-branching Proteobacteria living in extreme acidic conditions.</title>
        <authorList>
            <person name="Moya-Beltran A."/>
            <person name="Beard S."/>
            <person name="Rojas-Villalobos C."/>
            <person name="Issotta F."/>
            <person name="Gallardo Y."/>
            <person name="Ulloa R."/>
            <person name="Giaveno A."/>
            <person name="Degli Esposti M."/>
            <person name="Johnson D.B."/>
            <person name="Quatrini R."/>
        </authorList>
    </citation>
    <scope>NUCLEOTIDE SEQUENCE [LARGE SCALE GENOMIC DNA]</scope>
    <source>
        <strain evidence="4 5">ATCC 19703</strain>
    </source>
</reference>
<dbReference type="Proteomes" id="UP001197028">
    <property type="component" value="Unassembled WGS sequence"/>
</dbReference>
<keyword evidence="2" id="KW-0677">Repeat</keyword>
<keyword evidence="4" id="KW-0645">Protease</keyword>
<evidence type="ECO:0000313" key="4">
    <source>
        <dbReference type="EMBL" id="MBU2739342.1"/>
    </source>
</evidence>
<keyword evidence="4" id="KW-0378">Hydrolase</keyword>
<dbReference type="InterPro" id="IPR036628">
    <property type="entry name" value="Clp_N_dom_sf"/>
</dbReference>
<dbReference type="Gene3D" id="1.10.1780.10">
    <property type="entry name" value="Clp, N-terminal domain"/>
    <property type="match status" value="1"/>
</dbReference>
<dbReference type="SUPFAM" id="SSF81923">
    <property type="entry name" value="Double Clp-N motif"/>
    <property type="match status" value="1"/>
</dbReference>
<feature type="non-terminal residue" evidence="4">
    <location>
        <position position="61"/>
    </location>
</feature>
<organism evidence="4 5">
    <name type="scientific">Acidithiobacillus concretivorus</name>
    <dbReference type="NCBI Taxonomy" id="3063952"/>
    <lineage>
        <taxon>Bacteria</taxon>
        <taxon>Pseudomonadati</taxon>
        <taxon>Pseudomonadota</taxon>
        <taxon>Acidithiobacillia</taxon>
        <taxon>Acidithiobacillales</taxon>
        <taxon>Acidithiobacillaceae</taxon>
        <taxon>Acidithiobacillus</taxon>
    </lineage>
</organism>
<evidence type="ECO:0000259" key="3">
    <source>
        <dbReference type="PROSITE" id="PS51903"/>
    </source>
</evidence>
<evidence type="ECO:0000256" key="1">
    <source>
        <dbReference type="ARBA" id="ARBA00008675"/>
    </source>
</evidence>
<protein>
    <submittedName>
        <fullName evidence="4">Clp protease</fullName>
    </submittedName>
</protein>
<dbReference type="Pfam" id="PF02861">
    <property type="entry name" value="Clp_N"/>
    <property type="match status" value="1"/>
</dbReference>
<proteinExistence type="inferred from homology"/>
<dbReference type="InterPro" id="IPR004176">
    <property type="entry name" value="Clp_R_N"/>
</dbReference>
<dbReference type="RefSeq" id="WP_215864265.1">
    <property type="nucleotide sequence ID" value="NZ_JABELD010000083.1"/>
</dbReference>
<dbReference type="PROSITE" id="PS51903">
    <property type="entry name" value="CLP_R"/>
    <property type="match status" value="1"/>
</dbReference>
<evidence type="ECO:0000256" key="2">
    <source>
        <dbReference type="PROSITE-ProRule" id="PRU01251"/>
    </source>
</evidence>
<dbReference type="GO" id="GO:0006508">
    <property type="term" value="P:proteolysis"/>
    <property type="evidence" value="ECO:0007669"/>
    <property type="project" value="UniProtKB-KW"/>
</dbReference>
<gene>
    <name evidence="4" type="ORF">HJG40_11220</name>
</gene>
<sequence length="61" mass="6741">MIDKALEKSINQAFQIARQYGHEYASVEHLLLALLDNPEGLDVLKACGGNAAHLSMELQNF</sequence>
<keyword evidence="5" id="KW-1185">Reference proteome</keyword>
<evidence type="ECO:0000313" key="5">
    <source>
        <dbReference type="Proteomes" id="UP001197028"/>
    </source>
</evidence>
<comment type="similarity">
    <text evidence="1">Belongs to the ClpA/ClpB family.</text>
</comment>